<gene>
    <name evidence="11" type="primary">asnB</name>
    <name evidence="11" type="ORF">FO440_23850</name>
</gene>
<comment type="catalytic activity">
    <reaction evidence="7">
        <text>L-aspartate + L-glutamine + ATP + H2O = L-asparagine + L-glutamate + AMP + diphosphate + H(+)</text>
        <dbReference type="Rhea" id="RHEA:12228"/>
        <dbReference type="ChEBI" id="CHEBI:15377"/>
        <dbReference type="ChEBI" id="CHEBI:15378"/>
        <dbReference type="ChEBI" id="CHEBI:29985"/>
        <dbReference type="ChEBI" id="CHEBI:29991"/>
        <dbReference type="ChEBI" id="CHEBI:30616"/>
        <dbReference type="ChEBI" id="CHEBI:33019"/>
        <dbReference type="ChEBI" id="CHEBI:58048"/>
        <dbReference type="ChEBI" id="CHEBI:58359"/>
        <dbReference type="ChEBI" id="CHEBI:456215"/>
        <dbReference type="EC" id="6.3.5.4"/>
    </reaction>
</comment>
<dbReference type="GO" id="GO:0004066">
    <property type="term" value="F:asparagine synthase (glutamine-hydrolyzing) activity"/>
    <property type="evidence" value="ECO:0007669"/>
    <property type="project" value="UniProtKB-EC"/>
</dbReference>
<keyword evidence="5 9" id="KW-0067">ATP-binding</keyword>
<dbReference type="PANTHER" id="PTHR43284">
    <property type="entry name" value="ASPARAGINE SYNTHETASE (GLUTAMINE-HYDROLYZING)"/>
    <property type="match status" value="1"/>
</dbReference>
<dbReference type="InterPro" id="IPR017932">
    <property type="entry name" value="GATase_2_dom"/>
</dbReference>
<evidence type="ECO:0000313" key="12">
    <source>
        <dbReference type="Proteomes" id="UP000318733"/>
    </source>
</evidence>
<feature type="binding site" evidence="9">
    <location>
        <begin position="363"/>
        <end position="364"/>
    </location>
    <ligand>
        <name>ATP</name>
        <dbReference type="ChEBI" id="CHEBI:30616"/>
    </ligand>
</feature>
<dbReference type="PIRSF" id="PIRSF001589">
    <property type="entry name" value="Asn_synthetase_glu-h"/>
    <property type="match status" value="1"/>
</dbReference>
<dbReference type="AlphaFoldDB" id="A0A556M7Z2"/>
<dbReference type="OrthoDB" id="9763290at2"/>
<accession>A0A556M7Z2</accession>
<keyword evidence="6 8" id="KW-0315">Glutamine amidotransferase</keyword>
<dbReference type="EC" id="6.3.5.4" evidence="3"/>
<dbReference type="Gene3D" id="3.40.50.620">
    <property type="entry name" value="HUPs"/>
    <property type="match status" value="1"/>
</dbReference>
<feature type="binding site" evidence="9">
    <location>
        <position position="103"/>
    </location>
    <ligand>
        <name>L-glutamine</name>
        <dbReference type="ChEBI" id="CHEBI:58359"/>
    </ligand>
</feature>
<reference evidence="11 12" key="1">
    <citation type="submission" date="2019-07" db="EMBL/GenBank/DDBJ databases">
        <authorList>
            <person name="Huq M.A."/>
        </authorList>
    </citation>
    <scope>NUCLEOTIDE SEQUENCE [LARGE SCALE GENOMIC DNA]</scope>
    <source>
        <strain evidence="11 12">MAH-19</strain>
    </source>
</reference>
<dbReference type="InterPro" id="IPR051786">
    <property type="entry name" value="ASN_synthetase/amidase"/>
</dbReference>
<keyword evidence="12" id="KW-1185">Reference proteome</keyword>
<dbReference type="GO" id="GO:0005524">
    <property type="term" value="F:ATP binding"/>
    <property type="evidence" value="ECO:0007669"/>
    <property type="project" value="UniProtKB-KW"/>
</dbReference>
<feature type="domain" description="Glutamine amidotransferase type-2" evidence="10">
    <location>
        <begin position="2"/>
        <end position="215"/>
    </location>
</feature>
<evidence type="ECO:0000256" key="3">
    <source>
        <dbReference type="ARBA" id="ARBA00012737"/>
    </source>
</evidence>
<dbReference type="InterPro" id="IPR006426">
    <property type="entry name" value="Asn_synth_AEB"/>
</dbReference>
<protein>
    <recommendedName>
        <fullName evidence="3">asparagine synthase (glutamine-hydrolyzing)</fullName>
        <ecNumber evidence="3">6.3.5.4</ecNumber>
    </recommendedName>
</protein>
<dbReference type="InterPro" id="IPR014729">
    <property type="entry name" value="Rossmann-like_a/b/a_fold"/>
</dbReference>
<keyword evidence="8" id="KW-0061">Asparagine biosynthesis</keyword>
<evidence type="ECO:0000313" key="11">
    <source>
        <dbReference type="EMBL" id="TSJ35955.1"/>
    </source>
</evidence>
<evidence type="ECO:0000256" key="2">
    <source>
        <dbReference type="ARBA" id="ARBA00005752"/>
    </source>
</evidence>
<comment type="similarity">
    <text evidence="2">Belongs to the asparagine synthetase family.</text>
</comment>
<feature type="active site" description="For GATase activity" evidence="8">
    <location>
        <position position="2"/>
    </location>
</feature>
<dbReference type="GO" id="GO:0005829">
    <property type="term" value="C:cytosol"/>
    <property type="evidence" value="ECO:0007669"/>
    <property type="project" value="TreeGrafter"/>
</dbReference>
<dbReference type="Gene3D" id="3.60.20.10">
    <property type="entry name" value="Glutamine Phosphoribosylpyrophosphate, subunit 1, domain 1"/>
    <property type="match status" value="1"/>
</dbReference>
<dbReference type="InterPro" id="IPR033738">
    <property type="entry name" value="AsnB_N"/>
</dbReference>
<dbReference type="CDD" id="cd00712">
    <property type="entry name" value="AsnB"/>
    <property type="match status" value="1"/>
</dbReference>
<feature type="binding site" evidence="9">
    <location>
        <position position="291"/>
    </location>
    <ligand>
        <name>ATP</name>
        <dbReference type="ChEBI" id="CHEBI:30616"/>
    </ligand>
</feature>
<organism evidence="11 12">
    <name type="scientific">Mucilaginibacter corticis</name>
    <dbReference type="NCBI Taxonomy" id="2597670"/>
    <lineage>
        <taxon>Bacteria</taxon>
        <taxon>Pseudomonadati</taxon>
        <taxon>Bacteroidota</taxon>
        <taxon>Sphingobacteriia</taxon>
        <taxon>Sphingobacteriales</taxon>
        <taxon>Sphingobacteriaceae</taxon>
        <taxon>Mucilaginibacter</taxon>
    </lineage>
</organism>
<evidence type="ECO:0000256" key="9">
    <source>
        <dbReference type="PIRSR" id="PIRSR001589-2"/>
    </source>
</evidence>
<dbReference type="PROSITE" id="PS51278">
    <property type="entry name" value="GATASE_TYPE_2"/>
    <property type="match status" value="1"/>
</dbReference>
<evidence type="ECO:0000256" key="6">
    <source>
        <dbReference type="ARBA" id="ARBA00022962"/>
    </source>
</evidence>
<evidence type="ECO:0000256" key="7">
    <source>
        <dbReference type="ARBA" id="ARBA00048741"/>
    </source>
</evidence>
<evidence type="ECO:0000256" key="4">
    <source>
        <dbReference type="ARBA" id="ARBA00022741"/>
    </source>
</evidence>
<evidence type="ECO:0000256" key="5">
    <source>
        <dbReference type="ARBA" id="ARBA00022840"/>
    </source>
</evidence>
<evidence type="ECO:0000259" key="10">
    <source>
        <dbReference type="PROSITE" id="PS51278"/>
    </source>
</evidence>
<evidence type="ECO:0000256" key="1">
    <source>
        <dbReference type="ARBA" id="ARBA00005187"/>
    </source>
</evidence>
<proteinExistence type="inferred from homology"/>
<dbReference type="Proteomes" id="UP000318733">
    <property type="component" value="Unassembled WGS sequence"/>
</dbReference>
<comment type="pathway">
    <text evidence="1">Amino-acid biosynthesis; L-asparagine biosynthesis; L-asparagine from L-aspartate (L-Gln route): step 1/1.</text>
</comment>
<keyword evidence="11" id="KW-0436">Ligase</keyword>
<keyword evidence="4 9" id="KW-0547">Nucleotide-binding</keyword>
<keyword evidence="8" id="KW-0028">Amino-acid biosynthesis</keyword>
<dbReference type="PANTHER" id="PTHR43284:SF1">
    <property type="entry name" value="ASPARAGINE SYNTHETASE"/>
    <property type="match status" value="1"/>
</dbReference>
<dbReference type="EMBL" id="VLPK01000008">
    <property type="protein sequence ID" value="TSJ35955.1"/>
    <property type="molecule type" value="Genomic_DNA"/>
</dbReference>
<dbReference type="SUPFAM" id="SSF52402">
    <property type="entry name" value="Adenine nucleotide alpha hydrolases-like"/>
    <property type="match status" value="1"/>
</dbReference>
<dbReference type="InterPro" id="IPR001962">
    <property type="entry name" value="Asn_synthase"/>
</dbReference>
<dbReference type="Pfam" id="PF13537">
    <property type="entry name" value="GATase_7"/>
    <property type="match status" value="1"/>
</dbReference>
<name>A0A556M7Z2_9SPHI</name>
<sequence length="595" mass="68204">MCRIAGIIAKRISHHELTEKVSLMCDVLKHGGPDDGGIFSDEHVSLVFGHRRLSIIDPGINGHQPMADVNKRVWITFNGEIYNYLPIREQLLAVGVVFHSFTDTEVIINAYLQWGVSSFSKLRGMFAFALYDIKGGTTFLVRDASGVKPLYYYVNGKSLSFASEVRAFKSAGTTHETDHSWPVRFLAFGHIPEPFTTLKNVLSLQKGHYLAWQHDSCTYQIRPFYQITAKPGIISLEDAKAQIRAGLQTAVNRQLMADAPIGVFLSGGTDSSILSLLANQQTEQQIKTISIYFNEKNYDESAYQNNVLQQISGEKYTHLVKQKDFEEYFPKIIADMDLPTTDGINTWFISKYAHQDGLKAVLSGVGADELFGGYPSFNRMKYLRYLRKLPSFLFKAANYFQTDRHRKISFLANEHYLGDYLLLRGLFVASDIARILDRSAGEVNEILFSEQNLNHLNRYDEEHAAWFETNLYMQNQLLRDTDVMSMSHGLEVRVPFLDEDFQELALSLAPGIRFDSYQPKKILIDSFRDLLPEPTWNRPKMGFTFPFQEWMSRHGEISNEKLYKGRFAKNEVLKFKNGQIHWSKIFALYQIQQHV</sequence>
<evidence type="ECO:0000256" key="8">
    <source>
        <dbReference type="PIRSR" id="PIRSR001589-1"/>
    </source>
</evidence>
<dbReference type="SUPFAM" id="SSF56235">
    <property type="entry name" value="N-terminal nucleophile aminohydrolases (Ntn hydrolases)"/>
    <property type="match status" value="1"/>
</dbReference>
<dbReference type="NCBIfam" id="TIGR01536">
    <property type="entry name" value="asn_synth_AEB"/>
    <property type="match status" value="1"/>
</dbReference>
<dbReference type="GO" id="GO:0006529">
    <property type="term" value="P:asparagine biosynthetic process"/>
    <property type="evidence" value="ECO:0007669"/>
    <property type="project" value="UniProtKB-KW"/>
</dbReference>
<dbReference type="InterPro" id="IPR029055">
    <property type="entry name" value="Ntn_hydrolases_N"/>
</dbReference>
<comment type="caution">
    <text evidence="11">The sequence shown here is derived from an EMBL/GenBank/DDBJ whole genome shotgun (WGS) entry which is preliminary data.</text>
</comment>
<dbReference type="RefSeq" id="WP_144250829.1">
    <property type="nucleotide sequence ID" value="NZ_VLPK01000008.1"/>
</dbReference>
<dbReference type="Pfam" id="PF00733">
    <property type="entry name" value="Asn_synthase"/>
    <property type="match status" value="1"/>
</dbReference>
<dbReference type="CDD" id="cd01991">
    <property type="entry name" value="Asn_synthase_B_C"/>
    <property type="match status" value="1"/>
</dbReference>